<dbReference type="InterPro" id="IPR003018">
    <property type="entry name" value="GAF"/>
</dbReference>
<comment type="caution">
    <text evidence="4">The sequence shown here is derived from an EMBL/GenBank/DDBJ whole genome shotgun (WGS) entry which is preliminary data.</text>
</comment>
<dbReference type="InterPro" id="IPR029016">
    <property type="entry name" value="GAF-like_dom_sf"/>
</dbReference>
<organism evidence="4 5">
    <name type="scientific">Lysinibacillus sphaericus OT4b.31</name>
    <dbReference type="NCBI Taxonomy" id="1285586"/>
    <lineage>
        <taxon>Bacteria</taxon>
        <taxon>Bacillati</taxon>
        <taxon>Bacillota</taxon>
        <taxon>Bacilli</taxon>
        <taxon>Bacillales</taxon>
        <taxon>Bacillaceae</taxon>
        <taxon>Lysinibacillus</taxon>
    </lineage>
</organism>
<gene>
    <name evidence="4" type="ORF">H131_18192</name>
</gene>
<keyword evidence="2" id="KW-1133">Transmembrane helix</keyword>
<feature type="domain" description="GAF" evidence="3">
    <location>
        <begin position="217"/>
        <end position="361"/>
    </location>
</feature>
<protein>
    <submittedName>
        <fullName evidence="4">GAF sensor protein</fullName>
    </submittedName>
</protein>
<dbReference type="eggNOG" id="COG2203">
    <property type="taxonomic scope" value="Bacteria"/>
</dbReference>
<name>R7Z9U6_LYSSH</name>
<reference evidence="4 5" key="1">
    <citation type="submission" date="2013-04" db="EMBL/GenBank/DDBJ databases">
        <title>Draft genome of the heavy metal tolerant bacterium Lysinibacillus sphaericus strain OT4b.31.</title>
        <authorList>
            <person name="Pena-Montenegro T.D."/>
            <person name="Dussan J."/>
        </authorList>
    </citation>
    <scope>NUCLEOTIDE SEQUENCE [LARGE SCALE GENOMIC DNA]</scope>
    <source>
        <strain evidence="4 5">OT4b.31</strain>
    </source>
</reference>
<evidence type="ECO:0000313" key="4">
    <source>
        <dbReference type="EMBL" id="EON70935.1"/>
    </source>
</evidence>
<dbReference type="Proteomes" id="UP000013911">
    <property type="component" value="Unassembled WGS sequence"/>
</dbReference>
<evidence type="ECO:0000259" key="3">
    <source>
        <dbReference type="SMART" id="SM00065"/>
    </source>
</evidence>
<evidence type="ECO:0000313" key="5">
    <source>
        <dbReference type="Proteomes" id="UP000013911"/>
    </source>
</evidence>
<dbReference type="HOGENOM" id="CLU_818698_0_0_9"/>
<dbReference type="Pfam" id="PF13185">
    <property type="entry name" value="GAF_2"/>
    <property type="match status" value="1"/>
</dbReference>
<keyword evidence="2" id="KW-0812">Transmembrane</keyword>
<accession>R7Z9U6</accession>
<evidence type="ECO:0000256" key="1">
    <source>
        <dbReference type="SAM" id="MobiDB-lite"/>
    </source>
</evidence>
<sequence length="364" mass="41460">MSNQYADSKNTMLEESSTTTNDDKKNPEVNPQEQQLAKEEPLSKKKLFLCYGVALVLFMILFNTFLPTMSEWISIALFKLNLIENVDNFNKWELFSAIGFVYLGYRIVRFIGNTWRINEKIEIGTAVTSFPNPFYDPAFKKKASDLDTSYRELIVDYNKNLALLKEAGEHQTGLIDSLDQLEVRLRILMRHNKNATRVVRSLNYSYYKDSELPLDTGLKLILEECITILEKDQSDKSISLFKVEGDQLKIASSVRINFESVDKRVFNKGVGFAGYIWEKNKAEIINNIEEKDSRFEDGGLPATKIGSILGYPLAIDNQVVGVLCLQSESEEGFIESDLLTVEFYVRCCTLLMIHDKIKSTKAAG</sequence>
<dbReference type="PATRIC" id="fig|1285586.5.peg.3799"/>
<evidence type="ECO:0000256" key="2">
    <source>
        <dbReference type="SAM" id="Phobius"/>
    </source>
</evidence>
<proteinExistence type="predicted"/>
<keyword evidence="2" id="KW-0472">Membrane</keyword>
<dbReference type="OrthoDB" id="2388154at2"/>
<dbReference type="Gene3D" id="3.30.450.40">
    <property type="match status" value="1"/>
</dbReference>
<dbReference type="AlphaFoldDB" id="R7Z9U6"/>
<dbReference type="SUPFAM" id="SSF55781">
    <property type="entry name" value="GAF domain-like"/>
    <property type="match status" value="1"/>
</dbReference>
<feature type="region of interest" description="Disordered" evidence="1">
    <location>
        <begin position="1"/>
        <end position="37"/>
    </location>
</feature>
<feature type="compositionally biased region" description="Polar residues" evidence="1">
    <location>
        <begin position="1"/>
        <end position="20"/>
    </location>
</feature>
<dbReference type="SMART" id="SM00065">
    <property type="entry name" value="GAF"/>
    <property type="match status" value="1"/>
</dbReference>
<feature type="transmembrane region" description="Helical" evidence="2">
    <location>
        <begin position="48"/>
        <end position="69"/>
    </location>
</feature>
<dbReference type="EMBL" id="AQPX01000025">
    <property type="protein sequence ID" value="EON70935.1"/>
    <property type="molecule type" value="Genomic_DNA"/>
</dbReference>
<dbReference type="RefSeq" id="WP_010860559.1">
    <property type="nucleotide sequence ID" value="NZ_KB933398.1"/>
</dbReference>